<organism evidence="2 3">
    <name type="scientific">Agrobacterium albertimagni AOL15</name>
    <dbReference type="NCBI Taxonomy" id="1156935"/>
    <lineage>
        <taxon>Bacteria</taxon>
        <taxon>Pseudomonadati</taxon>
        <taxon>Pseudomonadota</taxon>
        <taxon>Alphaproteobacteria</taxon>
        <taxon>Hyphomicrobiales</taxon>
        <taxon>Rhizobiaceae</taxon>
        <taxon>Rhizobium/Agrobacterium group</taxon>
        <taxon>Agrobacterium</taxon>
    </lineage>
</organism>
<comment type="caution">
    <text evidence="2">The sequence shown here is derived from an EMBL/GenBank/DDBJ whole genome shotgun (WGS) entry which is preliminary data.</text>
</comment>
<gene>
    <name evidence="2" type="ORF">QWE_00680</name>
</gene>
<dbReference type="eggNOG" id="COG4319">
    <property type="taxonomic scope" value="Bacteria"/>
</dbReference>
<keyword evidence="1" id="KW-0732">Signal</keyword>
<dbReference type="OrthoDB" id="981191at2"/>
<feature type="chain" id="PRO_5003867296" description="SnoaL-like domain-containing protein" evidence="1">
    <location>
        <begin position="23"/>
        <end position="187"/>
    </location>
</feature>
<reference evidence="2 3" key="1">
    <citation type="journal article" date="2012" name="J. Bacteriol.">
        <title>Draft Genome Sequence of Agrobacterium albertimagni Strain AOL15.</title>
        <authorList>
            <person name="Trimble W.L."/>
            <person name="Phung le T."/>
            <person name="Meyer F."/>
            <person name="Gilbert J.A."/>
            <person name="Silver S."/>
        </authorList>
    </citation>
    <scope>NUCLEOTIDE SEQUENCE [LARGE SCALE GENOMIC DNA]</scope>
    <source>
        <strain evidence="2 3">AOL15</strain>
    </source>
</reference>
<dbReference type="AlphaFoldDB" id="K2R1E3"/>
<sequence>MKNRFAMLAIIIAQTLATHVSAQDSTGCPQEGPASPLALHEEWIMKGWERREGDPQFNFVEKMGKYYDLEEPGGVFWDNFAPGDKQLFSDASVYGPNWEDLQNAARSVLHGMTDGHHAVVGEKVASSAVGFVGRLERLDGTVIAFDARSQLGWACVNGIWKIKQELNYAWVVEPDEIENTLGKMIGH</sequence>
<evidence type="ECO:0000313" key="3">
    <source>
        <dbReference type="Proteomes" id="UP000007123"/>
    </source>
</evidence>
<dbReference type="RefSeq" id="WP_006724127.1">
    <property type="nucleotide sequence ID" value="NZ_ALJF01000001.1"/>
</dbReference>
<evidence type="ECO:0000256" key="1">
    <source>
        <dbReference type="SAM" id="SignalP"/>
    </source>
</evidence>
<name>K2R1E3_9HYPH</name>
<proteinExistence type="predicted"/>
<protein>
    <recommendedName>
        <fullName evidence="4">SnoaL-like domain-containing protein</fullName>
    </recommendedName>
</protein>
<dbReference type="EMBL" id="ALJF01000001">
    <property type="protein sequence ID" value="EKF61672.1"/>
    <property type="molecule type" value="Genomic_DNA"/>
</dbReference>
<dbReference type="PATRIC" id="fig|1156935.5.peg.135"/>
<dbReference type="STRING" id="1156935.QWE_00680"/>
<accession>K2R1E3</accession>
<evidence type="ECO:0000313" key="2">
    <source>
        <dbReference type="EMBL" id="EKF61672.1"/>
    </source>
</evidence>
<feature type="signal peptide" evidence="1">
    <location>
        <begin position="1"/>
        <end position="22"/>
    </location>
</feature>
<keyword evidence="3" id="KW-1185">Reference proteome</keyword>
<evidence type="ECO:0008006" key="4">
    <source>
        <dbReference type="Google" id="ProtNLM"/>
    </source>
</evidence>
<dbReference type="Proteomes" id="UP000007123">
    <property type="component" value="Unassembled WGS sequence"/>
</dbReference>